<dbReference type="PANTHER" id="PTHR46665">
    <property type="entry name" value="TRANSCRIPTION FACTOR BHLH041-RELATED-RELATED"/>
    <property type="match status" value="1"/>
</dbReference>
<keyword evidence="2" id="KW-0805">Transcription regulation</keyword>
<accession>A0AAD3S4F3</accession>
<dbReference type="Proteomes" id="UP001279734">
    <property type="component" value="Unassembled WGS sequence"/>
</dbReference>
<proteinExistence type="predicted"/>
<dbReference type="Pfam" id="PF23132">
    <property type="entry name" value="DUF7049"/>
    <property type="match status" value="1"/>
</dbReference>
<dbReference type="InterPro" id="IPR055478">
    <property type="entry name" value="DUF7050"/>
</dbReference>
<keyword evidence="8" id="KW-1185">Reference proteome</keyword>
<evidence type="ECO:0000313" key="8">
    <source>
        <dbReference type="Proteomes" id="UP001279734"/>
    </source>
</evidence>
<evidence type="ECO:0000256" key="4">
    <source>
        <dbReference type="ARBA" id="ARBA00023242"/>
    </source>
</evidence>
<comment type="subcellular location">
    <subcellularLocation>
        <location evidence="1">Nucleus</location>
    </subcellularLocation>
</comment>
<dbReference type="GO" id="GO:0046983">
    <property type="term" value="F:protein dimerization activity"/>
    <property type="evidence" value="ECO:0007669"/>
    <property type="project" value="InterPro"/>
</dbReference>
<keyword evidence="5" id="KW-0175">Coiled coil</keyword>
<dbReference type="SMART" id="SM00353">
    <property type="entry name" value="HLH"/>
    <property type="match status" value="1"/>
</dbReference>
<dbReference type="CDD" id="cd11393">
    <property type="entry name" value="bHLH_AtbHLH_like"/>
    <property type="match status" value="1"/>
</dbReference>
<feature type="domain" description="BHLH" evidence="6">
    <location>
        <begin position="336"/>
        <end position="385"/>
    </location>
</feature>
<sequence>MDSFFQLSVEDRARLLDYLTQTLGCNYTCLWSYSSTHNCLYFIDGYYRQETNEATSSSGSLAYRLFNEYRQQSIFINVEDDLVPGLAFKSSIRYVELGEADLQRRASTESQRRFYLEARIKTAAFMGCRSGEIELGMSNLPQINLEMEMNKLFPEDFRRQEQNRPSSSSSLSIDSPEYPSLLVNIQSSPYLQEQLQEAPIIKQPTTEPTPTTISFAMASPQEEEAAVQAFRQLQHIPFPTAKSTDAEITRAILAILSTPASSSSTLQTQQTLPHESQLAGQKASAFTRYKTAALGPPGHVRSTGLHRKNMIKRAFAFLKSLNGRKLQVHGEESHPTSRLHHMISERRRRGKINESFLQLRSLLPPGTKRDKASVLRTATEYMSSLKDQISELSEKSQQLEAQLRSQKEKNISNDYPQVNEDETPANGAVNLRIIPVSESTSEGRIADLLVTSGRDTSMINLVIQILEFLKQVRPIKLMSMEAQIRAGGQTRVVLRLRIQGSDWDECAFLEAVKRVVAQHVAHSNR</sequence>
<evidence type="ECO:0000313" key="7">
    <source>
        <dbReference type="EMBL" id="GMH04085.1"/>
    </source>
</evidence>
<organism evidence="7 8">
    <name type="scientific">Nepenthes gracilis</name>
    <name type="common">Slender pitcher plant</name>
    <dbReference type="NCBI Taxonomy" id="150966"/>
    <lineage>
        <taxon>Eukaryota</taxon>
        <taxon>Viridiplantae</taxon>
        <taxon>Streptophyta</taxon>
        <taxon>Embryophyta</taxon>
        <taxon>Tracheophyta</taxon>
        <taxon>Spermatophyta</taxon>
        <taxon>Magnoliopsida</taxon>
        <taxon>eudicotyledons</taxon>
        <taxon>Gunneridae</taxon>
        <taxon>Pentapetalae</taxon>
        <taxon>Caryophyllales</taxon>
        <taxon>Nepenthaceae</taxon>
        <taxon>Nepenthes</taxon>
    </lineage>
</organism>
<dbReference type="SUPFAM" id="SSF47459">
    <property type="entry name" value="HLH, helix-loop-helix DNA-binding domain"/>
    <property type="match status" value="1"/>
</dbReference>
<dbReference type="AlphaFoldDB" id="A0AAD3S4F3"/>
<gene>
    <name evidence="7" type="ORF">Nepgr_005924</name>
</gene>
<dbReference type="InterPro" id="IPR044658">
    <property type="entry name" value="bHLH92/bHLH041-like"/>
</dbReference>
<comment type="caution">
    <text evidence="7">The sequence shown here is derived from an EMBL/GenBank/DDBJ whole genome shotgun (WGS) entry which is preliminary data.</text>
</comment>
<dbReference type="Gene3D" id="4.10.280.10">
    <property type="entry name" value="Helix-loop-helix DNA-binding domain"/>
    <property type="match status" value="1"/>
</dbReference>
<dbReference type="PANTHER" id="PTHR46665:SF1">
    <property type="entry name" value="SPERMATOGENESIS- AND OOGENESIS-SPECIFIC BASIC HELIX-LOOP-HELIX-CONTAINING PROTEIN 1"/>
    <property type="match status" value="1"/>
</dbReference>
<evidence type="ECO:0000256" key="2">
    <source>
        <dbReference type="ARBA" id="ARBA00023015"/>
    </source>
</evidence>
<dbReference type="PROSITE" id="PS50888">
    <property type="entry name" value="BHLH"/>
    <property type="match status" value="1"/>
</dbReference>
<dbReference type="InterPro" id="IPR055477">
    <property type="entry name" value="DUF7049"/>
</dbReference>
<dbReference type="Pfam" id="PF00010">
    <property type="entry name" value="HLH"/>
    <property type="match status" value="1"/>
</dbReference>
<evidence type="ECO:0000256" key="3">
    <source>
        <dbReference type="ARBA" id="ARBA00023163"/>
    </source>
</evidence>
<dbReference type="InterPro" id="IPR045239">
    <property type="entry name" value="bHLH95_bHLH"/>
</dbReference>
<protein>
    <recommendedName>
        <fullName evidence="6">BHLH domain-containing protein</fullName>
    </recommendedName>
</protein>
<evidence type="ECO:0000256" key="1">
    <source>
        <dbReference type="ARBA" id="ARBA00004123"/>
    </source>
</evidence>
<keyword evidence="3" id="KW-0804">Transcription</keyword>
<feature type="coiled-coil region" evidence="5">
    <location>
        <begin position="375"/>
        <end position="409"/>
    </location>
</feature>
<dbReference type="InterPro" id="IPR036638">
    <property type="entry name" value="HLH_DNA-bd_sf"/>
</dbReference>
<name>A0AAD3S4F3_NEPGR</name>
<dbReference type="GO" id="GO:0005634">
    <property type="term" value="C:nucleus"/>
    <property type="evidence" value="ECO:0007669"/>
    <property type="project" value="UniProtKB-SubCell"/>
</dbReference>
<dbReference type="InterPro" id="IPR011598">
    <property type="entry name" value="bHLH_dom"/>
</dbReference>
<keyword evidence="4" id="KW-0539">Nucleus</keyword>
<dbReference type="Pfam" id="PF23133">
    <property type="entry name" value="DUF7050"/>
    <property type="match status" value="1"/>
</dbReference>
<dbReference type="EMBL" id="BSYO01000004">
    <property type="protein sequence ID" value="GMH04085.1"/>
    <property type="molecule type" value="Genomic_DNA"/>
</dbReference>
<evidence type="ECO:0000259" key="6">
    <source>
        <dbReference type="PROSITE" id="PS50888"/>
    </source>
</evidence>
<evidence type="ECO:0000256" key="5">
    <source>
        <dbReference type="SAM" id="Coils"/>
    </source>
</evidence>
<reference evidence="7" key="1">
    <citation type="submission" date="2023-05" db="EMBL/GenBank/DDBJ databases">
        <title>Nepenthes gracilis genome sequencing.</title>
        <authorList>
            <person name="Fukushima K."/>
        </authorList>
    </citation>
    <scope>NUCLEOTIDE SEQUENCE</scope>
    <source>
        <strain evidence="7">SING2019-196</strain>
    </source>
</reference>